<proteinExistence type="inferred from homology"/>
<evidence type="ECO:0000313" key="11">
    <source>
        <dbReference type="Proteomes" id="UP000075884"/>
    </source>
</evidence>
<evidence type="ECO:0000256" key="8">
    <source>
        <dbReference type="ARBA" id="ARBA00023242"/>
    </source>
</evidence>
<dbReference type="Pfam" id="PF10483">
    <property type="entry name" value="Elong_Iki1"/>
    <property type="match status" value="1"/>
</dbReference>
<keyword evidence="7" id="KW-0819">tRNA processing</keyword>
<dbReference type="GO" id="GO:0005829">
    <property type="term" value="C:cytosol"/>
    <property type="evidence" value="ECO:0007669"/>
    <property type="project" value="TreeGrafter"/>
</dbReference>
<comment type="similarity">
    <text evidence="4">Belongs to the ELP5 family.</text>
</comment>
<dbReference type="AlphaFoldDB" id="A0A182NJH9"/>
<evidence type="ECO:0000256" key="5">
    <source>
        <dbReference type="ARBA" id="ARBA00020264"/>
    </source>
</evidence>
<evidence type="ECO:0000256" key="4">
    <source>
        <dbReference type="ARBA" id="ARBA00009567"/>
    </source>
</evidence>
<dbReference type="GO" id="GO:0033588">
    <property type="term" value="C:elongator holoenzyme complex"/>
    <property type="evidence" value="ECO:0007669"/>
    <property type="project" value="InterPro"/>
</dbReference>
<dbReference type="GO" id="GO:0002098">
    <property type="term" value="P:tRNA wobble uridine modification"/>
    <property type="evidence" value="ECO:0007669"/>
    <property type="project" value="InterPro"/>
</dbReference>
<dbReference type="VEuPathDB" id="VectorBase:ADIR007803"/>
<protein>
    <recommendedName>
        <fullName evidence="5">Elongator complex protein 5</fullName>
    </recommendedName>
</protein>
<name>A0A182NJH9_9DIPT</name>
<comment type="subcellular location">
    <subcellularLocation>
        <location evidence="2">Cytoplasm</location>
    </subcellularLocation>
    <subcellularLocation>
        <location evidence="1">Nucleus</location>
    </subcellularLocation>
</comment>
<keyword evidence="8" id="KW-0539">Nucleus</keyword>
<accession>A0A182NJH9</accession>
<dbReference type="GO" id="GO:0005634">
    <property type="term" value="C:nucleus"/>
    <property type="evidence" value="ECO:0007669"/>
    <property type="project" value="UniProtKB-SubCell"/>
</dbReference>
<reference evidence="10" key="2">
    <citation type="submission" date="2020-05" db="UniProtKB">
        <authorList>
            <consortium name="EnsemblMetazoa"/>
        </authorList>
    </citation>
    <scope>IDENTIFICATION</scope>
    <source>
        <strain evidence="10">WRAIR2</strain>
    </source>
</reference>
<dbReference type="InterPro" id="IPR019519">
    <property type="entry name" value="Elp5"/>
</dbReference>
<evidence type="ECO:0000313" key="10">
    <source>
        <dbReference type="EnsemblMetazoa" id="ADIR007803-PA"/>
    </source>
</evidence>
<evidence type="ECO:0000256" key="7">
    <source>
        <dbReference type="ARBA" id="ARBA00022694"/>
    </source>
</evidence>
<dbReference type="PANTHER" id="PTHR15641">
    <property type="entry name" value="ELONGATOR COMPLEX PROTEIN 5"/>
    <property type="match status" value="1"/>
</dbReference>
<reference evidence="11" key="1">
    <citation type="submission" date="2013-03" db="EMBL/GenBank/DDBJ databases">
        <title>The Genome Sequence of Anopheles dirus WRAIR2.</title>
        <authorList>
            <consortium name="The Broad Institute Genomics Platform"/>
            <person name="Neafsey D.E."/>
            <person name="Walton C."/>
            <person name="Walker B."/>
            <person name="Young S.K."/>
            <person name="Zeng Q."/>
            <person name="Gargeya S."/>
            <person name="Fitzgerald M."/>
            <person name="Haas B."/>
            <person name="Abouelleil A."/>
            <person name="Allen A.W."/>
            <person name="Alvarado L."/>
            <person name="Arachchi H.M."/>
            <person name="Berlin A.M."/>
            <person name="Chapman S.B."/>
            <person name="Gainer-Dewar J."/>
            <person name="Goldberg J."/>
            <person name="Griggs A."/>
            <person name="Gujja S."/>
            <person name="Hansen M."/>
            <person name="Howarth C."/>
            <person name="Imamovic A."/>
            <person name="Ireland A."/>
            <person name="Larimer J."/>
            <person name="McCowan C."/>
            <person name="Murphy C."/>
            <person name="Pearson M."/>
            <person name="Poon T.W."/>
            <person name="Priest M."/>
            <person name="Roberts A."/>
            <person name="Saif S."/>
            <person name="Shea T."/>
            <person name="Sisk P."/>
            <person name="Sykes S."/>
            <person name="Wortman J."/>
            <person name="Nusbaum C."/>
            <person name="Birren B."/>
        </authorList>
    </citation>
    <scope>NUCLEOTIDE SEQUENCE [LARGE SCALE GENOMIC DNA]</scope>
    <source>
        <strain evidence="11">WRAIR2</strain>
    </source>
</reference>
<keyword evidence="11" id="KW-1185">Reference proteome</keyword>
<dbReference type="GO" id="GO:0000049">
    <property type="term" value="F:tRNA binding"/>
    <property type="evidence" value="ECO:0007669"/>
    <property type="project" value="TreeGrafter"/>
</dbReference>
<organism evidence="10 11">
    <name type="scientific">Anopheles dirus</name>
    <dbReference type="NCBI Taxonomy" id="7168"/>
    <lineage>
        <taxon>Eukaryota</taxon>
        <taxon>Metazoa</taxon>
        <taxon>Ecdysozoa</taxon>
        <taxon>Arthropoda</taxon>
        <taxon>Hexapoda</taxon>
        <taxon>Insecta</taxon>
        <taxon>Pterygota</taxon>
        <taxon>Neoptera</taxon>
        <taxon>Endopterygota</taxon>
        <taxon>Diptera</taxon>
        <taxon>Nematocera</taxon>
        <taxon>Culicoidea</taxon>
        <taxon>Culicidae</taxon>
        <taxon>Anophelinae</taxon>
        <taxon>Anopheles</taxon>
    </lineage>
</organism>
<evidence type="ECO:0000256" key="9">
    <source>
        <dbReference type="SAM" id="MobiDB-lite"/>
    </source>
</evidence>
<feature type="region of interest" description="Disordered" evidence="9">
    <location>
        <begin position="228"/>
        <end position="247"/>
    </location>
</feature>
<evidence type="ECO:0000256" key="6">
    <source>
        <dbReference type="ARBA" id="ARBA00022490"/>
    </source>
</evidence>
<keyword evidence="6" id="KW-0963">Cytoplasm</keyword>
<comment type="pathway">
    <text evidence="3">tRNA modification; 5-methoxycarbonylmethyl-2-thiouridine-tRNA biosynthesis.</text>
</comment>
<feature type="compositionally biased region" description="Acidic residues" evidence="9">
    <location>
        <begin position="232"/>
        <end position="247"/>
    </location>
</feature>
<evidence type="ECO:0000256" key="2">
    <source>
        <dbReference type="ARBA" id="ARBA00004496"/>
    </source>
</evidence>
<dbReference type="UniPathway" id="UPA00988"/>
<dbReference type="PANTHER" id="PTHR15641:SF1">
    <property type="entry name" value="ELONGATOR COMPLEX PROTEIN 5"/>
    <property type="match status" value="1"/>
</dbReference>
<evidence type="ECO:0000256" key="1">
    <source>
        <dbReference type="ARBA" id="ARBA00004123"/>
    </source>
</evidence>
<dbReference type="Proteomes" id="UP000075884">
    <property type="component" value="Unassembled WGS sequence"/>
</dbReference>
<evidence type="ECO:0000256" key="3">
    <source>
        <dbReference type="ARBA" id="ARBA00005043"/>
    </source>
</evidence>
<dbReference type="EnsemblMetazoa" id="ADIR007803-RA">
    <property type="protein sequence ID" value="ADIR007803-PA"/>
    <property type="gene ID" value="ADIR007803"/>
</dbReference>
<sequence>MALYRRNNHKRVDLLSSLALPQQKVIVIVDKLGFEPNATTIVTGWVNEQKSKEGLPQEIANLEQFSEYPLLVVSRLERRYTPSQLFRYIAKCKKHNLTHLFVWIAVAKLQHSFVLPYIEHMADTVITFEDREHIALLVKKSTGAITNRYYQFDPSQDQIAVVEVKRSTGAGKTATTPAALDTTTPAPNPATLGTFKIDLCEEEMAARNALTLPFEFYKNTPDGGKILYHPDAEDDLDEEDPDDDLLI</sequence>
<dbReference type="STRING" id="7168.A0A182NJH9"/>